<accession>A0A8A3PHF5</accession>
<feature type="region of interest" description="Disordered" evidence="1">
    <location>
        <begin position="1"/>
        <end position="24"/>
    </location>
</feature>
<protein>
    <submittedName>
        <fullName evidence="2">Uncharacterized protein</fullName>
    </submittedName>
</protein>
<name>A0A8A3PHF5_9HELO</name>
<dbReference type="Proteomes" id="UP000672032">
    <property type="component" value="Chromosome 5"/>
</dbReference>
<evidence type="ECO:0000313" key="3">
    <source>
        <dbReference type="Proteomes" id="UP000672032"/>
    </source>
</evidence>
<gene>
    <name evidence="2" type="ORF">DSL72_007567</name>
</gene>
<proteinExistence type="predicted"/>
<dbReference type="EMBL" id="CP063409">
    <property type="protein sequence ID" value="QSZ34712.1"/>
    <property type="molecule type" value="Genomic_DNA"/>
</dbReference>
<reference evidence="2" key="1">
    <citation type="submission" date="2020-10" db="EMBL/GenBank/DDBJ databases">
        <title>Genome Sequence of Monilinia vaccinii-corymbosi Sheds Light on Mummy Berry Disease Infection of Blueberry and Mating Type.</title>
        <authorList>
            <person name="Yow A.G."/>
            <person name="Zhang Y."/>
            <person name="Bansal K."/>
            <person name="Eacker S.M."/>
            <person name="Sullivan S."/>
            <person name="Liachko I."/>
            <person name="Cubeta M.A."/>
            <person name="Rollins J.A."/>
            <person name="Ashrafi H."/>
        </authorList>
    </citation>
    <scope>NUCLEOTIDE SEQUENCE</scope>
    <source>
        <strain evidence="2">RL-1</strain>
    </source>
</reference>
<keyword evidence="3" id="KW-1185">Reference proteome</keyword>
<evidence type="ECO:0000313" key="2">
    <source>
        <dbReference type="EMBL" id="QSZ34712.1"/>
    </source>
</evidence>
<dbReference type="AlphaFoldDB" id="A0A8A3PHF5"/>
<sequence length="88" mass="10122">MAMRLPRPKRKRKRKRKRNASCKDPSTLQFTNWLPYAEKDSTAMAMPKGQESLLNIENSRLMLCGPWQFDQGVICAAEEGSMFNVVQC</sequence>
<evidence type="ECO:0000256" key="1">
    <source>
        <dbReference type="SAM" id="MobiDB-lite"/>
    </source>
</evidence>
<feature type="compositionally biased region" description="Basic residues" evidence="1">
    <location>
        <begin position="1"/>
        <end position="20"/>
    </location>
</feature>
<organism evidence="2 3">
    <name type="scientific">Monilinia vaccinii-corymbosi</name>
    <dbReference type="NCBI Taxonomy" id="61207"/>
    <lineage>
        <taxon>Eukaryota</taxon>
        <taxon>Fungi</taxon>
        <taxon>Dikarya</taxon>
        <taxon>Ascomycota</taxon>
        <taxon>Pezizomycotina</taxon>
        <taxon>Leotiomycetes</taxon>
        <taxon>Helotiales</taxon>
        <taxon>Sclerotiniaceae</taxon>
        <taxon>Monilinia</taxon>
    </lineage>
</organism>